<dbReference type="PROSITE" id="PS50088">
    <property type="entry name" value="ANK_REPEAT"/>
    <property type="match status" value="10"/>
</dbReference>
<protein>
    <submittedName>
        <fullName evidence="12 13">Ankyrin repeat protein RF_0381</fullName>
    </submittedName>
</protein>
<feature type="repeat" description="ANK" evidence="10">
    <location>
        <begin position="692"/>
        <end position="724"/>
    </location>
</feature>
<keyword evidence="8" id="KW-0804">Transcription</keyword>
<sequence>MSDDDDDRSYQSKVRNDVVWKVFNDARSMNPSIDPEDLDWRNANGNTALMLAVERGDLGTCQFLLEHGADPNVRRSRSSMVTALSMAKKIYNTEFMRLLIRHGAHFSCSQGLEVLEKAVLHNMYREIIAGENKRSQTETGETFKTALIVAHEHGRNDLVTKLIQNKASLELSFLNSDSPNLLQILVSSGMDVNWTDSSGRAALHKAVLSCRLDLVQLLVEEKANIDPVDQEGNTPFLLSIPNKKGLYLLFTKIHYSKEIVSFFIEKGCNINCSNLNGEIPLFKLMKSGYLELAKKLIVKGADINVKTSSGDNALHMALKENQTEIAECLIENKIDVNIQTSDGLSALMLAIDRGNDYLVNALIKAGADINCKDPLRRSALIKAISSNYKLVGKDNEKPKYLNIVEALIHAGADVNCGDCYSTPALILGLENENFDLVKPLIDRGCNVNVRNKEMLTALMIAIDKNQKDIVERLLQAGANDNDTDSEGNTALMRAVVKEETIMSYEKNCFYFYNKKSVPVKKGLKDSDALEIVTLLLRSNADVNVLNNRQESALNIALRRHTGDVAKLLVQNGADVNSYAVSCEAPLLRAATLFDSGLVQEIVKTVENVNIQDVHENTALMRTLNRPYERLFGRDEADECFKIVCCLIDVGASIDLQNKMKQFPLLLAIDKKDIRMVKYLLDHHANPNQVDSFSFPALFSAVRTNDKDIVAMLINSGANVNAVDGKSRTALMFSLENNAFKYITDQGSRFKIIRLQVESGADVNARSEDNETPIILSAYFNQMTILKYFLEKGADVNSTGYYHRLNSFKKTSTVSKDIQDIFDCYEPSSPCYAHTSLSYAPTSPSYSPTSPTYCPTSPSYSPTSPTYCPTSPSFAPTSPSYAPTSPIYTPTSPSYALTSPSCTPTCTSYTPTCTSYTPTSPSYALTSPSYTPTCTSYYPTSPSYQTSCSPKHDLVGEEFCQRKLLDLDILPTIVSCKPSIQTNGRNVHLHVTQAA</sequence>
<dbReference type="PROSITE" id="PS50297">
    <property type="entry name" value="ANK_REP_REGION"/>
    <property type="match status" value="8"/>
</dbReference>
<name>A0A9W2YBP3_BIOGL</name>
<keyword evidence="2" id="KW-0597">Phosphoprotein</keyword>
<keyword evidence="9" id="KW-0539">Nucleus</keyword>
<keyword evidence="11" id="KW-1185">Reference proteome</keyword>
<evidence type="ECO:0000256" key="4">
    <source>
        <dbReference type="ARBA" id="ARBA00022737"/>
    </source>
</evidence>
<feature type="repeat" description="ANK" evidence="10">
    <location>
        <begin position="309"/>
        <end position="341"/>
    </location>
</feature>
<dbReference type="SMART" id="SM00248">
    <property type="entry name" value="ANK"/>
    <property type="match status" value="18"/>
</dbReference>
<dbReference type="OrthoDB" id="6104734at2759"/>
<proteinExistence type="predicted"/>
<accession>A0A9W2YBP3</accession>
<dbReference type="AlphaFoldDB" id="A0A9W2YBP3"/>
<dbReference type="PANTHER" id="PTHR24198:SF165">
    <property type="entry name" value="ANKYRIN REPEAT-CONTAINING PROTEIN-RELATED"/>
    <property type="match status" value="1"/>
</dbReference>
<evidence type="ECO:0000256" key="6">
    <source>
        <dbReference type="ARBA" id="ARBA00023043"/>
    </source>
</evidence>
<dbReference type="PROSITE" id="PS00115">
    <property type="entry name" value="RNA_POL_II_REPEAT"/>
    <property type="match status" value="3"/>
</dbReference>
<dbReference type="InterPro" id="IPR000684">
    <property type="entry name" value="RNA_pol_II_repeat_euk"/>
</dbReference>
<dbReference type="Pfam" id="PF12796">
    <property type="entry name" value="Ank_2"/>
    <property type="match status" value="4"/>
</dbReference>
<dbReference type="InterPro" id="IPR002110">
    <property type="entry name" value="Ankyrin_rpt"/>
</dbReference>
<comment type="subcellular location">
    <subcellularLocation>
        <location evidence="1">Nucleus</location>
    </subcellularLocation>
</comment>
<evidence type="ECO:0000256" key="7">
    <source>
        <dbReference type="ARBA" id="ARBA00023125"/>
    </source>
</evidence>
<feature type="repeat" description="ANK" evidence="10">
    <location>
        <begin position="198"/>
        <end position="230"/>
    </location>
</feature>
<evidence type="ECO:0000256" key="1">
    <source>
        <dbReference type="ARBA" id="ARBA00004123"/>
    </source>
</evidence>
<keyword evidence="6 10" id="KW-0040">ANK repeat</keyword>
<evidence type="ECO:0000313" key="12">
    <source>
        <dbReference type="RefSeq" id="XP_055860140.1"/>
    </source>
</evidence>
<evidence type="ECO:0000256" key="9">
    <source>
        <dbReference type="ARBA" id="ARBA00023242"/>
    </source>
</evidence>
<dbReference type="Proteomes" id="UP001165740">
    <property type="component" value="Chromosome 11"/>
</dbReference>
<feature type="repeat" description="ANK" evidence="10">
    <location>
        <begin position="44"/>
        <end position="76"/>
    </location>
</feature>
<evidence type="ECO:0000313" key="13">
    <source>
        <dbReference type="RefSeq" id="XP_055860142.1"/>
    </source>
</evidence>
<keyword evidence="4" id="KW-0677">Repeat</keyword>
<reference evidence="12 13" key="1">
    <citation type="submission" date="2025-04" db="UniProtKB">
        <authorList>
            <consortium name="RefSeq"/>
        </authorList>
    </citation>
    <scope>IDENTIFICATION</scope>
</reference>
<feature type="repeat" description="ANK" evidence="10">
    <location>
        <begin position="548"/>
        <end position="580"/>
    </location>
</feature>
<evidence type="ECO:0000256" key="8">
    <source>
        <dbReference type="ARBA" id="ARBA00023163"/>
    </source>
</evidence>
<feature type="repeat" description="ANK" evidence="10">
    <location>
        <begin position="453"/>
        <end position="485"/>
    </location>
</feature>
<dbReference type="Gene3D" id="1.25.40.20">
    <property type="entry name" value="Ankyrin repeat-containing domain"/>
    <property type="match status" value="5"/>
</dbReference>
<keyword evidence="7" id="KW-0238">DNA-binding</keyword>
<dbReference type="GO" id="GO:0046872">
    <property type="term" value="F:metal ion binding"/>
    <property type="evidence" value="ECO:0007669"/>
    <property type="project" value="UniProtKB-KW"/>
</dbReference>
<feature type="repeat" description="ANK" evidence="10">
    <location>
        <begin position="276"/>
        <end position="308"/>
    </location>
</feature>
<dbReference type="SUPFAM" id="SSF48403">
    <property type="entry name" value="Ankyrin repeat"/>
    <property type="match status" value="3"/>
</dbReference>
<evidence type="ECO:0000256" key="10">
    <source>
        <dbReference type="PROSITE-ProRule" id="PRU00023"/>
    </source>
</evidence>
<dbReference type="RefSeq" id="XP_055860142.1">
    <property type="nucleotide sequence ID" value="XM_056004167.1"/>
</dbReference>
<dbReference type="GO" id="GO:0003677">
    <property type="term" value="F:DNA binding"/>
    <property type="evidence" value="ECO:0007669"/>
    <property type="project" value="UniProtKB-KW"/>
</dbReference>
<feature type="repeat" description="ANK" evidence="10">
    <location>
        <begin position="659"/>
        <end position="691"/>
    </location>
</feature>
<feature type="repeat" description="ANK" evidence="10">
    <location>
        <begin position="342"/>
        <end position="374"/>
    </location>
</feature>
<keyword evidence="3" id="KW-0479">Metal-binding</keyword>
<dbReference type="PANTHER" id="PTHR24198">
    <property type="entry name" value="ANKYRIN REPEAT AND PROTEIN KINASE DOMAIN-CONTAINING PROTEIN"/>
    <property type="match status" value="1"/>
</dbReference>
<evidence type="ECO:0000256" key="3">
    <source>
        <dbReference type="ARBA" id="ARBA00022723"/>
    </source>
</evidence>
<organism evidence="11 13">
    <name type="scientific">Biomphalaria glabrata</name>
    <name type="common">Bloodfluke planorb</name>
    <name type="synonym">Freshwater snail</name>
    <dbReference type="NCBI Taxonomy" id="6526"/>
    <lineage>
        <taxon>Eukaryota</taxon>
        <taxon>Metazoa</taxon>
        <taxon>Spiralia</taxon>
        <taxon>Lophotrochozoa</taxon>
        <taxon>Mollusca</taxon>
        <taxon>Gastropoda</taxon>
        <taxon>Heterobranchia</taxon>
        <taxon>Euthyneura</taxon>
        <taxon>Panpulmonata</taxon>
        <taxon>Hygrophila</taxon>
        <taxon>Lymnaeoidea</taxon>
        <taxon>Planorbidae</taxon>
        <taxon>Biomphalaria</taxon>
    </lineage>
</organism>
<evidence type="ECO:0000313" key="11">
    <source>
        <dbReference type="Proteomes" id="UP001165740"/>
    </source>
</evidence>
<dbReference type="RefSeq" id="XP_055860140.1">
    <property type="nucleotide sequence ID" value="XM_056004165.1"/>
</dbReference>
<dbReference type="InterPro" id="IPR036770">
    <property type="entry name" value="Ankyrin_rpt-contain_sf"/>
</dbReference>
<dbReference type="Pfam" id="PF00023">
    <property type="entry name" value="Ank"/>
    <property type="match status" value="3"/>
</dbReference>
<dbReference type="GO" id="GO:0005634">
    <property type="term" value="C:nucleus"/>
    <property type="evidence" value="ECO:0007669"/>
    <property type="project" value="UniProtKB-SubCell"/>
</dbReference>
<evidence type="ECO:0000256" key="5">
    <source>
        <dbReference type="ARBA" id="ARBA00022833"/>
    </source>
</evidence>
<gene>
    <name evidence="12 13" type="primary">LOC106054150</name>
</gene>
<dbReference type="GO" id="GO:0006366">
    <property type="term" value="P:transcription by RNA polymerase II"/>
    <property type="evidence" value="ECO:0007669"/>
    <property type="project" value="InterPro"/>
</dbReference>
<evidence type="ECO:0000256" key="2">
    <source>
        <dbReference type="ARBA" id="ARBA00022553"/>
    </source>
</evidence>
<keyword evidence="5" id="KW-0862">Zinc</keyword>
<dbReference type="GeneID" id="106054150"/>
<feature type="repeat" description="ANK" evidence="10">
    <location>
        <begin position="768"/>
        <end position="800"/>
    </location>
</feature>